<sequence>MASSKKRGHAIMLASTIRNGGLTNTAYAHISGADGGATGPPCINGTGYEVPTTVIAKRSGYAQCGILVPNPYFGRGDLHGAWARQQDHIRQKSIQLNGTDPRVFWRGSYETLTQEEKWGETTCSRDRGNRARMLGAALSVRRPDLFDVKCSRSAPPSDFSCVSGQERWEHDQARSSVVRNPAKVLDDAWVEPEDYARYQYLLNLPGETSGSYSRNLNHLRGGGVLRGDRRRRRDRPQVGDGRRRAPLERALG</sequence>
<keyword evidence="3" id="KW-1185">Reference proteome</keyword>
<gene>
    <name evidence="2" type="ORF">PECAL_2P04040</name>
</gene>
<evidence type="ECO:0000256" key="1">
    <source>
        <dbReference type="SAM" id="MobiDB-lite"/>
    </source>
</evidence>
<protein>
    <submittedName>
        <fullName evidence="2">Uncharacterized protein</fullName>
    </submittedName>
</protein>
<proteinExistence type="predicted"/>
<feature type="compositionally biased region" description="Basic and acidic residues" evidence="1">
    <location>
        <begin position="235"/>
        <end position="252"/>
    </location>
</feature>
<evidence type="ECO:0000313" key="2">
    <source>
        <dbReference type="EMBL" id="CAH0367386.1"/>
    </source>
</evidence>
<accession>A0A8J2SBQ2</accession>
<dbReference type="Proteomes" id="UP000789595">
    <property type="component" value="Unassembled WGS sequence"/>
</dbReference>
<organism evidence="2 3">
    <name type="scientific">Pelagomonas calceolata</name>
    <dbReference type="NCBI Taxonomy" id="35677"/>
    <lineage>
        <taxon>Eukaryota</taxon>
        <taxon>Sar</taxon>
        <taxon>Stramenopiles</taxon>
        <taxon>Ochrophyta</taxon>
        <taxon>Pelagophyceae</taxon>
        <taxon>Pelagomonadales</taxon>
        <taxon>Pelagomonadaceae</taxon>
        <taxon>Pelagomonas</taxon>
    </lineage>
</organism>
<name>A0A8J2SBQ2_9STRA</name>
<evidence type="ECO:0000313" key="3">
    <source>
        <dbReference type="Proteomes" id="UP000789595"/>
    </source>
</evidence>
<reference evidence="2" key="1">
    <citation type="submission" date="2021-11" db="EMBL/GenBank/DDBJ databases">
        <authorList>
            <consortium name="Genoscope - CEA"/>
            <person name="William W."/>
        </authorList>
    </citation>
    <scope>NUCLEOTIDE SEQUENCE</scope>
</reference>
<feature type="region of interest" description="Disordered" evidence="1">
    <location>
        <begin position="211"/>
        <end position="252"/>
    </location>
</feature>
<comment type="caution">
    <text evidence="2">The sequence shown here is derived from an EMBL/GenBank/DDBJ whole genome shotgun (WGS) entry which is preliminary data.</text>
</comment>
<dbReference type="AlphaFoldDB" id="A0A8J2SBQ2"/>
<dbReference type="EMBL" id="CAKKNE010000002">
    <property type="protein sequence ID" value="CAH0367386.1"/>
    <property type="molecule type" value="Genomic_DNA"/>
</dbReference>